<dbReference type="SUPFAM" id="SSF52200">
    <property type="entry name" value="Toll/Interleukin receptor TIR domain"/>
    <property type="match status" value="1"/>
</dbReference>
<dbReference type="SUPFAM" id="SSF52047">
    <property type="entry name" value="RNI-like"/>
    <property type="match status" value="1"/>
</dbReference>
<evidence type="ECO:0000256" key="14">
    <source>
        <dbReference type="ARBA" id="ARBA00023198"/>
    </source>
</evidence>
<dbReference type="InterPro" id="IPR032675">
    <property type="entry name" value="LRR_dom_sf"/>
</dbReference>
<evidence type="ECO:0000256" key="11">
    <source>
        <dbReference type="ARBA" id="ARBA00023136"/>
    </source>
</evidence>
<evidence type="ECO:0000256" key="9">
    <source>
        <dbReference type="ARBA" id="ARBA00022859"/>
    </source>
</evidence>
<dbReference type="Pfam" id="PF01582">
    <property type="entry name" value="TIR"/>
    <property type="match status" value="1"/>
</dbReference>
<evidence type="ECO:0000313" key="18">
    <source>
        <dbReference type="EMBL" id="KAK6473880.1"/>
    </source>
</evidence>
<evidence type="ECO:0000313" key="19">
    <source>
        <dbReference type="Proteomes" id="UP001369086"/>
    </source>
</evidence>
<feature type="non-terminal residue" evidence="18">
    <location>
        <position position="1"/>
    </location>
</feature>
<dbReference type="PANTHER" id="PTHR47410">
    <property type="entry name" value="TOLL-LIKE RECEPTOR 7-RELATED"/>
    <property type="match status" value="1"/>
</dbReference>
<keyword evidence="5" id="KW-0812">Transmembrane</keyword>
<dbReference type="InterPro" id="IPR035897">
    <property type="entry name" value="Toll_tir_struct_dom_sf"/>
</dbReference>
<comment type="caution">
    <text evidence="18">The sequence shown here is derived from an EMBL/GenBank/DDBJ whole genome shotgun (WGS) entry which is preliminary data.</text>
</comment>
<evidence type="ECO:0000256" key="3">
    <source>
        <dbReference type="ARBA" id="ARBA00022588"/>
    </source>
</evidence>
<proteinExistence type="inferred from homology"/>
<name>A0ABR0YMS4_HUSHU</name>
<keyword evidence="12" id="KW-0675">Receptor</keyword>
<keyword evidence="19" id="KW-1185">Reference proteome</keyword>
<gene>
    <name evidence="18" type="ORF">HHUSO_G25994</name>
</gene>
<dbReference type="SMART" id="SM00369">
    <property type="entry name" value="LRR_TYP"/>
    <property type="match status" value="14"/>
</dbReference>
<dbReference type="InterPro" id="IPR001611">
    <property type="entry name" value="Leu-rich_rpt"/>
</dbReference>
<accession>A0ABR0YMS4</accession>
<evidence type="ECO:0000256" key="2">
    <source>
        <dbReference type="ARBA" id="ARBA00009634"/>
    </source>
</evidence>
<dbReference type="SMART" id="SM00365">
    <property type="entry name" value="LRR_SD22"/>
    <property type="match status" value="10"/>
</dbReference>
<dbReference type="EMBL" id="JAHFZB010000026">
    <property type="protein sequence ID" value="KAK6473880.1"/>
    <property type="molecule type" value="Genomic_DNA"/>
</dbReference>
<dbReference type="Gene3D" id="3.80.10.10">
    <property type="entry name" value="Ribonuclease Inhibitor"/>
    <property type="match status" value="1"/>
</dbReference>
<organism evidence="18 19">
    <name type="scientific">Huso huso</name>
    <name type="common">Beluga</name>
    <name type="synonym">Acipenser huso</name>
    <dbReference type="NCBI Taxonomy" id="61971"/>
    <lineage>
        <taxon>Eukaryota</taxon>
        <taxon>Metazoa</taxon>
        <taxon>Chordata</taxon>
        <taxon>Craniata</taxon>
        <taxon>Vertebrata</taxon>
        <taxon>Euteleostomi</taxon>
        <taxon>Actinopterygii</taxon>
        <taxon>Chondrostei</taxon>
        <taxon>Acipenseriformes</taxon>
        <taxon>Acipenseridae</taxon>
        <taxon>Huso</taxon>
    </lineage>
</organism>
<dbReference type="Gene3D" id="3.40.50.10140">
    <property type="entry name" value="Toll/interleukin-1 receptor homology (TIR) domain"/>
    <property type="match status" value="1"/>
</dbReference>
<feature type="chain" id="PRO_5046616342" evidence="16">
    <location>
        <begin position="22"/>
        <end position="1039"/>
    </location>
</feature>
<keyword evidence="10" id="KW-1133">Transmembrane helix</keyword>
<dbReference type="InterPro" id="IPR000483">
    <property type="entry name" value="Cys-rich_flank_reg_C"/>
</dbReference>
<keyword evidence="6 16" id="KW-0732">Signal</keyword>
<evidence type="ECO:0000256" key="10">
    <source>
        <dbReference type="ARBA" id="ARBA00022989"/>
    </source>
</evidence>
<evidence type="ECO:0000256" key="16">
    <source>
        <dbReference type="SAM" id="SignalP"/>
    </source>
</evidence>
<dbReference type="PANTHER" id="PTHR47410:SF4">
    <property type="entry name" value="TOLL-LIKE RECEPTOR 9"/>
    <property type="match status" value="1"/>
</dbReference>
<comment type="similarity">
    <text evidence="2">Belongs to the Toll-like receptor family.</text>
</comment>
<dbReference type="InterPro" id="IPR000157">
    <property type="entry name" value="TIR_dom"/>
</dbReference>
<protein>
    <submittedName>
        <fullName evidence="18">Toll-like receptor 9</fullName>
    </submittedName>
</protein>
<evidence type="ECO:0000256" key="5">
    <source>
        <dbReference type="ARBA" id="ARBA00022692"/>
    </source>
</evidence>
<dbReference type="Proteomes" id="UP001369086">
    <property type="component" value="Unassembled WGS sequence"/>
</dbReference>
<dbReference type="SMART" id="SM00364">
    <property type="entry name" value="LRR_BAC"/>
    <property type="match status" value="8"/>
</dbReference>
<evidence type="ECO:0000256" key="1">
    <source>
        <dbReference type="ARBA" id="ARBA00004177"/>
    </source>
</evidence>
<keyword evidence="3" id="KW-0399">Innate immunity</keyword>
<dbReference type="Pfam" id="PF13855">
    <property type="entry name" value="LRR_8"/>
    <property type="match status" value="3"/>
</dbReference>
<dbReference type="SMART" id="SM00255">
    <property type="entry name" value="TIR"/>
    <property type="match status" value="1"/>
</dbReference>
<keyword evidence="14" id="KW-0395">Inflammatory response</keyword>
<dbReference type="PROSITE" id="PS51450">
    <property type="entry name" value="LRR"/>
    <property type="match status" value="5"/>
</dbReference>
<comment type="subcellular location">
    <subcellularLocation>
        <location evidence="15">Endomembrane system</location>
        <topology evidence="15">Single-pass type I membrane protein</topology>
    </subcellularLocation>
    <subcellularLocation>
        <location evidence="1">Endosome</location>
    </subcellularLocation>
</comment>
<keyword evidence="4" id="KW-0433">Leucine-rich repeat</keyword>
<keyword evidence="13" id="KW-0325">Glycoprotein</keyword>
<sequence length="1039" mass="119270">QRNSLIYPSLFICLLVPLARATLPKFFPCDDTDNSTVVVCSKRKLLEVPTISSSNVTTLYLDSNNIKLVKRDAFSALPGLQNLSIMWNCLPTRLRSPGLPSCRMEIEPEAFVNLKNLVYLGLSGNSLTSVPQLPPSLKVLSLAYNNIVHLSHANFSGAQNLVNLNLDKNCYYNNPCGDTFDLKEDVFRDMHQLKVLSLKFNNITVVPRGLPQFLEDLDLRENKISRINSIDFANLTQLKILNLEWNCQRCDHAAQPCFPCLNNASINLDPNSFRNQRNLISLSLRGNSLRTLSDSLFEPLVNLSNLDLSDNLLAYAIVNGTFFSYLKKVKTLNLIFNYEPLHVFPTLQLSPHFQDMGSLECLLLTGYFFLTLEPTGLKPLMALRNLQKLDFRMNFLNEINMSMLTKIRTLKQVVLSENMLAFPPRCPSVINHSVNLPKEPEHNLLPGFTMSGLFQHPSQVNEEPDWDTDLIPQLRNLQYKYCNNRLSLDLSNNNIMSIHQDIFQGLEDVVCLDLSSNYISQPLNGSQFLPLKNLRFLNLAQNRIDLYYETAFQELNSTLMALDLTSNAYHFHMKGMGHRFTFIHHLKSLRSLSLAQNDIGIRISTRLESDSLNSLYFGGNRLDLMWDGQNDRYLRFFLNLTNLTFLDISNNHLRSLSKDAMNNLPKTLKILNVNHNKLIFFPWWCLENLSNLIHLNLSHNSLSTIPKETITFGSKLRILDLSYNSIKNLPEAFFQSASSLNFLNLSNNALKFLYSQSLPAQVLGNLTELAIHNNPFTCNCDSSWFIDFLKTTQVKIPHLTTYVTCEFPESQQGKAVLSMDPRSCQEILGNLGFLCTSFMTIIFTALPILKKLYGWDCWYFIHIFWVRLKGYSLLSQPDSQYDAFVAFDTRHKAVADWVYNELRVSLEDKGRKRFKLCLEERDWLVGLSCIQNLYDAVYKSKKTVFVLTNGGSINGTLRQAFFMAQQRLLDEKVDVVVLVLLDEVMYKSKYLQMRKMLCRKSVLTWPRNPHSQPHFWDNMRATLTSDNNRYYDSNISESF</sequence>
<dbReference type="PRINTS" id="PR00019">
    <property type="entry name" value="LEURICHRPT"/>
</dbReference>
<keyword evidence="7" id="KW-0677">Repeat</keyword>
<evidence type="ECO:0000256" key="12">
    <source>
        <dbReference type="ARBA" id="ARBA00023170"/>
    </source>
</evidence>
<evidence type="ECO:0000256" key="8">
    <source>
        <dbReference type="ARBA" id="ARBA00022753"/>
    </source>
</evidence>
<keyword evidence="9" id="KW-0391">Immunity</keyword>
<evidence type="ECO:0000256" key="15">
    <source>
        <dbReference type="ARBA" id="ARBA00046288"/>
    </source>
</evidence>
<feature type="signal peptide" evidence="16">
    <location>
        <begin position="1"/>
        <end position="21"/>
    </location>
</feature>
<dbReference type="Pfam" id="PF00560">
    <property type="entry name" value="LRR_1"/>
    <property type="match status" value="1"/>
</dbReference>
<evidence type="ECO:0000256" key="7">
    <source>
        <dbReference type="ARBA" id="ARBA00022737"/>
    </source>
</evidence>
<evidence type="ECO:0000256" key="6">
    <source>
        <dbReference type="ARBA" id="ARBA00022729"/>
    </source>
</evidence>
<reference evidence="18 19" key="1">
    <citation type="submission" date="2021-05" db="EMBL/GenBank/DDBJ databases">
        <authorList>
            <person name="Zahm M."/>
            <person name="Klopp C."/>
            <person name="Cabau C."/>
            <person name="Kuhl H."/>
            <person name="Suciu R."/>
            <person name="Ciorpac M."/>
            <person name="Holostenco D."/>
            <person name="Gessner J."/>
            <person name="Wuertz S."/>
            <person name="Hohne C."/>
            <person name="Stock M."/>
            <person name="Gislard M."/>
            <person name="Lluch J."/>
            <person name="Milhes M."/>
            <person name="Lampietro C."/>
            <person name="Lopez Roques C."/>
            <person name="Donnadieu C."/>
            <person name="Du K."/>
            <person name="Schartl M."/>
            <person name="Guiguen Y."/>
        </authorList>
    </citation>
    <scope>NUCLEOTIDE SEQUENCE [LARGE SCALE GENOMIC DNA]</scope>
    <source>
        <strain evidence="18">Hh-F2</strain>
        <tissue evidence="18">Blood</tissue>
    </source>
</reference>
<evidence type="ECO:0000256" key="4">
    <source>
        <dbReference type="ARBA" id="ARBA00022614"/>
    </source>
</evidence>
<dbReference type="PROSITE" id="PS50104">
    <property type="entry name" value="TIR"/>
    <property type="match status" value="1"/>
</dbReference>
<evidence type="ECO:0000256" key="13">
    <source>
        <dbReference type="ARBA" id="ARBA00023180"/>
    </source>
</evidence>
<keyword evidence="8" id="KW-0967">Endosome</keyword>
<evidence type="ECO:0000259" key="17">
    <source>
        <dbReference type="PROSITE" id="PS50104"/>
    </source>
</evidence>
<dbReference type="SMART" id="SM00082">
    <property type="entry name" value="LRRCT"/>
    <property type="match status" value="1"/>
</dbReference>
<keyword evidence="11" id="KW-0472">Membrane</keyword>
<dbReference type="InterPro" id="IPR003591">
    <property type="entry name" value="Leu-rich_rpt_typical-subtyp"/>
</dbReference>
<feature type="domain" description="TIR" evidence="17">
    <location>
        <begin position="879"/>
        <end position="1023"/>
    </location>
</feature>
<dbReference type="SUPFAM" id="SSF52058">
    <property type="entry name" value="L domain-like"/>
    <property type="match status" value="1"/>
</dbReference>